<protein>
    <recommendedName>
        <fullName evidence="3">SHOCT domain-containing protein</fullName>
    </recommendedName>
</protein>
<dbReference type="EMBL" id="JAUSUG010000034">
    <property type="protein sequence ID" value="MDQ0257794.1"/>
    <property type="molecule type" value="Genomic_DNA"/>
</dbReference>
<sequence>MGYVAALLIIGLCTFLVAQPFFSNKRHWTTDEIKDDLDEYSKENIFATINELEMEYNMGKLPKEDFEKLKKHYENLAAQKMREESMSNTEIVEKQSKEILNESIVIDKELEEEIEREIRLMRQKRKGK</sequence>
<accession>A0ABU0A2T1</accession>
<proteinExistence type="predicted"/>
<comment type="caution">
    <text evidence="1">The sequence shown here is derived from an EMBL/GenBank/DDBJ whole genome shotgun (WGS) entry which is preliminary data.</text>
</comment>
<reference evidence="1 2" key="1">
    <citation type="submission" date="2023-07" db="EMBL/GenBank/DDBJ databases">
        <title>Genomic Encyclopedia of Type Strains, Phase IV (KMG-IV): sequencing the most valuable type-strain genomes for metagenomic binning, comparative biology and taxonomic classification.</title>
        <authorList>
            <person name="Goeker M."/>
        </authorList>
    </citation>
    <scope>NUCLEOTIDE SEQUENCE [LARGE SCALE GENOMIC DNA]</scope>
    <source>
        <strain evidence="1 2">DSM 9768</strain>
    </source>
</reference>
<organism evidence="1 2">
    <name type="scientific">Evansella vedderi</name>
    <dbReference type="NCBI Taxonomy" id="38282"/>
    <lineage>
        <taxon>Bacteria</taxon>
        <taxon>Bacillati</taxon>
        <taxon>Bacillota</taxon>
        <taxon>Bacilli</taxon>
        <taxon>Bacillales</taxon>
        <taxon>Bacillaceae</taxon>
        <taxon>Evansella</taxon>
    </lineage>
</organism>
<evidence type="ECO:0008006" key="3">
    <source>
        <dbReference type="Google" id="ProtNLM"/>
    </source>
</evidence>
<evidence type="ECO:0000313" key="1">
    <source>
        <dbReference type="EMBL" id="MDQ0257794.1"/>
    </source>
</evidence>
<name>A0ABU0A2T1_9BACI</name>
<dbReference type="RefSeq" id="WP_307332080.1">
    <property type="nucleotide sequence ID" value="NZ_JAUSUG010000034.1"/>
</dbReference>
<dbReference type="Proteomes" id="UP001230005">
    <property type="component" value="Unassembled WGS sequence"/>
</dbReference>
<keyword evidence="2" id="KW-1185">Reference proteome</keyword>
<gene>
    <name evidence="1" type="ORF">J2S74_005256</name>
</gene>
<evidence type="ECO:0000313" key="2">
    <source>
        <dbReference type="Proteomes" id="UP001230005"/>
    </source>
</evidence>